<evidence type="ECO:0000313" key="2">
    <source>
        <dbReference type="Proteomes" id="UP000480266"/>
    </source>
</evidence>
<proteinExistence type="predicted"/>
<sequence length="136" mass="15395">MSQAKPRRILNASLPSSFRQIRLELAREAEHPFGDSGIAYVLVGPLDSSGRLDPRMWRQHREACRVARFRPGKPDDLGHLVHRAGGQWAFHYDISGNHDDEAGYHFSDEKFVPGEYVSITDEGRTHTYRVVSAVPL</sequence>
<evidence type="ECO:0000313" key="1">
    <source>
        <dbReference type="EMBL" id="NGX98087.1"/>
    </source>
</evidence>
<dbReference type="AlphaFoldDB" id="A0A7C9VHP3"/>
<gene>
    <name evidence="1" type="ORF">G4V63_23650</name>
</gene>
<keyword evidence="2" id="KW-1185">Reference proteome</keyword>
<name>A0A7C9VHP3_9BRAD</name>
<organism evidence="1 2">
    <name type="scientific">Candidatus Afipia apatlaquensis</name>
    <dbReference type="NCBI Taxonomy" id="2712852"/>
    <lineage>
        <taxon>Bacteria</taxon>
        <taxon>Pseudomonadati</taxon>
        <taxon>Pseudomonadota</taxon>
        <taxon>Alphaproteobacteria</taxon>
        <taxon>Hyphomicrobiales</taxon>
        <taxon>Nitrobacteraceae</taxon>
        <taxon>Afipia</taxon>
    </lineage>
</organism>
<accession>A0A7C9VHP3</accession>
<reference evidence="1" key="1">
    <citation type="submission" date="2020-02" db="EMBL/GenBank/DDBJ databases">
        <title>Draft genome sequence of Candidatus Afipia apatlaquensis IBT-C3, a potential strain for decolorization of textile dyes.</title>
        <authorList>
            <person name="Sanchez-Reyes A."/>
            <person name="Breton-Deval L."/>
            <person name="Mangelson H."/>
            <person name="Sanchez-Flores A."/>
        </authorList>
    </citation>
    <scope>NUCLEOTIDE SEQUENCE [LARGE SCALE GENOMIC DNA]</scope>
    <source>
        <strain evidence="1">IBT-C3</strain>
    </source>
</reference>
<dbReference type="EMBL" id="JAAMRR010001198">
    <property type="protein sequence ID" value="NGX98087.1"/>
    <property type="molecule type" value="Genomic_DNA"/>
</dbReference>
<dbReference type="Proteomes" id="UP000480266">
    <property type="component" value="Unassembled WGS sequence"/>
</dbReference>
<comment type="caution">
    <text evidence="1">The sequence shown here is derived from an EMBL/GenBank/DDBJ whole genome shotgun (WGS) entry which is preliminary data.</text>
</comment>
<protein>
    <submittedName>
        <fullName evidence="1">Uncharacterized protein</fullName>
    </submittedName>
</protein>